<evidence type="ECO:0000313" key="1">
    <source>
        <dbReference type="EMBL" id="QHN33625.1"/>
    </source>
</evidence>
<protein>
    <submittedName>
        <fullName evidence="1">Uncharacterized protein</fullName>
    </submittedName>
</protein>
<dbReference type="RefSeq" id="WP_213245833.1">
    <property type="nucleotide sequence ID" value="NZ_CP045806.1"/>
</dbReference>
<evidence type="ECO:0000313" key="2">
    <source>
        <dbReference type="Proteomes" id="UP001059836"/>
    </source>
</evidence>
<keyword evidence="2" id="KW-1185">Reference proteome</keyword>
<accession>A0ABX6IEB5</accession>
<organism evidence="1 2">
    <name type="scientific">Gordonia pseudamarae</name>
    <dbReference type="NCBI Taxonomy" id="2831662"/>
    <lineage>
        <taxon>Bacteria</taxon>
        <taxon>Bacillati</taxon>
        <taxon>Actinomycetota</taxon>
        <taxon>Actinomycetes</taxon>
        <taxon>Mycobacteriales</taxon>
        <taxon>Gordoniaceae</taxon>
        <taxon>Gordonia</taxon>
    </lineage>
</organism>
<name>A0ABX6IEB5_9ACTN</name>
<reference evidence="1" key="1">
    <citation type="journal article" date="2021" name="Nat. Microbiol.">
        <title>Cocultivation of an ultrasmall environmental parasitic bacterium with lytic ability against bacteria associated with wastewater foams.</title>
        <authorList>
            <person name="Batinovic S."/>
            <person name="Rose J.J.A."/>
            <person name="Ratcliffe J."/>
            <person name="Seviour R.J."/>
            <person name="Petrovski S."/>
        </authorList>
    </citation>
    <scope>NUCLEOTIDE SEQUENCE</scope>
    <source>
        <strain evidence="1">CON9</strain>
    </source>
</reference>
<dbReference type="Proteomes" id="UP001059836">
    <property type="component" value="Chromosome"/>
</dbReference>
<sequence>MLPVFGDLDTVRADADLALLSAIRDLVTITMDTTPLSTWIIQAVTVTTVEEVFS</sequence>
<dbReference type="EMBL" id="CP045809">
    <property type="protein sequence ID" value="QHN33625.1"/>
    <property type="molecule type" value="Genomic_DNA"/>
</dbReference>
<proteinExistence type="predicted"/>
<gene>
    <name evidence="1" type="ORF">GII31_00585</name>
</gene>